<organism evidence="2 3">
    <name type="scientific">Microbispora maris</name>
    <dbReference type="NCBI Taxonomy" id="3144104"/>
    <lineage>
        <taxon>Bacteria</taxon>
        <taxon>Bacillati</taxon>
        <taxon>Actinomycetota</taxon>
        <taxon>Actinomycetes</taxon>
        <taxon>Streptosporangiales</taxon>
        <taxon>Streptosporangiaceae</taxon>
        <taxon>Microbispora</taxon>
    </lineage>
</organism>
<name>A0ABV0AIH4_9ACTN</name>
<feature type="region of interest" description="Disordered" evidence="1">
    <location>
        <begin position="32"/>
        <end position="58"/>
    </location>
</feature>
<evidence type="ECO:0000313" key="3">
    <source>
        <dbReference type="Proteomes" id="UP001447516"/>
    </source>
</evidence>
<reference evidence="2 3" key="1">
    <citation type="submission" date="2024-05" db="EMBL/GenBank/DDBJ databases">
        <title>Microbispora sp.ZYX-F-249.</title>
        <authorList>
            <person name="Xie H."/>
        </authorList>
    </citation>
    <scope>NUCLEOTIDE SEQUENCE [LARGE SCALE GENOMIC DNA]</scope>
    <source>
        <strain evidence="2 3">ZYX-F-249</strain>
    </source>
</reference>
<feature type="compositionally biased region" description="Basic and acidic residues" evidence="1">
    <location>
        <begin position="38"/>
        <end position="58"/>
    </location>
</feature>
<proteinExistence type="predicted"/>
<dbReference type="EMBL" id="JBDJAW010000005">
    <property type="protein sequence ID" value="MEN3535129.1"/>
    <property type="molecule type" value="Genomic_DNA"/>
</dbReference>
<dbReference type="RefSeq" id="WP_346225193.1">
    <property type="nucleotide sequence ID" value="NZ_JBDJAW010000005.1"/>
</dbReference>
<dbReference type="Proteomes" id="UP001447516">
    <property type="component" value="Unassembled WGS sequence"/>
</dbReference>
<comment type="caution">
    <text evidence="2">The sequence shown here is derived from an EMBL/GenBank/DDBJ whole genome shotgun (WGS) entry which is preliminary data.</text>
</comment>
<evidence type="ECO:0000313" key="2">
    <source>
        <dbReference type="EMBL" id="MEN3535129.1"/>
    </source>
</evidence>
<gene>
    <name evidence="2" type="ORF">AAH991_08465</name>
</gene>
<evidence type="ECO:0000256" key="1">
    <source>
        <dbReference type="SAM" id="MobiDB-lite"/>
    </source>
</evidence>
<sequence>MAFAEKLLFVPPPIQVSGHHVKRYHVTADPAGVDPEIEDGRPPMKEPRALIRGDAPRP</sequence>
<accession>A0ABV0AIH4</accession>
<keyword evidence="3" id="KW-1185">Reference proteome</keyword>
<protein>
    <submittedName>
        <fullName evidence="2">Uncharacterized protein</fullName>
    </submittedName>
</protein>